<evidence type="ECO:0000313" key="5">
    <source>
        <dbReference type="Proteomes" id="UP000218896"/>
    </source>
</evidence>
<evidence type="ECO:0000313" key="4">
    <source>
        <dbReference type="EMBL" id="PAU82440.1"/>
    </source>
</evidence>
<protein>
    <submittedName>
        <fullName evidence="4">Carbohydrate kinase family protein</fullName>
    </submittedName>
</protein>
<evidence type="ECO:0000259" key="3">
    <source>
        <dbReference type="Pfam" id="PF00294"/>
    </source>
</evidence>
<feature type="domain" description="Carbohydrate kinase PfkB" evidence="3">
    <location>
        <begin position="34"/>
        <end position="290"/>
    </location>
</feature>
<proteinExistence type="predicted"/>
<dbReference type="PROSITE" id="PS00583">
    <property type="entry name" value="PFKB_KINASES_1"/>
    <property type="match status" value="1"/>
</dbReference>
<dbReference type="InterPro" id="IPR011611">
    <property type="entry name" value="PfkB_dom"/>
</dbReference>
<organism evidence="4 5">
    <name type="scientific">Halovibrio salipaludis</name>
    <dbReference type="NCBI Taxonomy" id="2032626"/>
    <lineage>
        <taxon>Bacteria</taxon>
        <taxon>Pseudomonadati</taxon>
        <taxon>Pseudomonadota</taxon>
        <taxon>Gammaproteobacteria</taxon>
        <taxon>Oceanospirillales</taxon>
        <taxon>Halomonadaceae</taxon>
        <taxon>Halovibrio</taxon>
    </lineage>
</organism>
<keyword evidence="5" id="KW-1185">Reference proteome</keyword>
<accession>A0A2A2FC75</accession>
<dbReference type="PANTHER" id="PTHR10584">
    <property type="entry name" value="SUGAR KINASE"/>
    <property type="match status" value="1"/>
</dbReference>
<dbReference type="EMBL" id="NSKD01000001">
    <property type="protein sequence ID" value="PAU82440.1"/>
    <property type="molecule type" value="Genomic_DNA"/>
</dbReference>
<dbReference type="RefSeq" id="WP_095616534.1">
    <property type="nucleotide sequence ID" value="NZ_NSKD01000001.1"/>
</dbReference>
<dbReference type="CDD" id="cd01942">
    <property type="entry name" value="ribokinase_group_A"/>
    <property type="match status" value="1"/>
</dbReference>
<name>A0A2A2FC75_9GAMM</name>
<sequence>MTALICGSFAYDTIMTFDGKFKDHIMPDRVHMLNVAFLVPELQRNFGGTAGNIAYNMKLLGGDGLAMATVGADFGGYREWLKKHGINDKYVKTIDSEYCAQAYITTDMEDNQITAFHPGAMNHAHTQSVPTDEGIKMGIVAPDGRDGMIEHARQFADAGIPFMFDPGQGLPMFDGNDLKWFIEKATWVAVNDYEAGMLEEKTGLSREQIGEKVEALIVTLGGEGSVIYADEEVHVEPVKPAAIKDPTGCGDAYRAALLTGLSEGKDWKTAGRMASLMGSIKVASTGPQNHSLTRDEFAKQFKDAFGVALD</sequence>
<dbReference type="Pfam" id="PF00294">
    <property type="entry name" value="PfkB"/>
    <property type="match status" value="1"/>
</dbReference>
<dbReference type="PANTHER" id="PTHR10584:SF166">
    <property type="entry name" value="RIBOKINASE"/>
    <property type="match status" value="1"/>
</dbReference>
<dbReference type="InterPro" id="IPR002173">
    <property type="entry name" value="Carboh/pur_kinase_PfkB_CS"/>
</dbReference>
<dbReference type="AlphaFoldDB" id="A0A2A2FC75"/>
<dbReference type="Proteomes" id="UP000218896">
    <property type="component" value="Unassembled WGS sequence"/>
</dbReference>
<evidence type="ECO:0000256" key="2">
    <source>
        <dbReference type="ARBA" id="ARBA00022777"/>
    </source>
</evidence>
<dbReference type="GO" id="GO:0016301">
    <property type="term" value="F:kinase activity"/>
    <property type="evidence" value="ECO:0007669"/>
    <property type="project" value="UniProtKB-KW"/>
</dbReference>
<keyword evidence="2 4" id="KW-0418">Kinase</keyword>
<comment type="caution">
    <text evidence="4">The sequence shown here is derived from an EMBL/GenBank/DDBJ whole genome shotgun (WGS) entry which is preliminary data.</text>
</comment>
<dbReference type="InterPro" id="IPR029056">
    <property type="entry name" value="Ribokinase-like"/>
</dbReference>
<dbReference type="Gene3D" id="3.40.1190.20">
    <property type="match status" value="1"/>
</dbReference>
<dbReference type="OrthoDB" id="9795789at2"/>
<evidence type="ECO:0000256" key="1">
    <source>
        <dbReference type="ARBA" id="ARBA00022679"/>
    </source>
</evidence>
<reference evidence="4 5" key="1">
    <citation type="submission" date="2017-08" db="EMBL/GenBank/DDBJ databases">
        <title>Halovibrio sewagensis sp. nov., isolated from wastewater of high salinity.</title>
        <authorList>
            <person name="Dong X."/>
            <person name="Zhang G."/>
        </authorList>
    </citation>
    <scope>NUCLEOTIDE SEQUENCE [LARGE SCALE GENOMIC DNA]</scope>
    <source>
        <strain evidence="4 5">YL5-2</strain>
    </source>
</reference>
<dbReference type="SUPFAM" id="SSF53613">
    <property type="entry name" value="Ribokinase-like"/>
    <property type="match status" value="1"/>
</dbReference>
<keyword evidence="1" id="KW-0808">Transferase</keyword>
<gene>
    <name evidence="4" type="ORF">CK501_04690</name>
</gene>